<evidence type="ECO:0000256" key="9">
    <source>
        <dbReference type="SAM" id="MobiDB-lite"/>
    </source>
</evidence>
<dbReference type="GO" id="GO:0005737">
    <property type="term" value="C:cytoplasm"/>
    <property type="evidence" value="ECO:0007669"/>
    <property type="project" value="TreeGrafter"/>
</dbReference>
<comment type="similarity">
    <text evidence="2">Belongs to the CND3 (condensin subunit 3) family.</text>
</comment>
<dbReference type="InterPro" id="IPR011989">
    <property type="entry name" value="ARM-like"/>
</dbReference>
<organism evidence="11">
    <name type="scientific">Cuerna arida</name>
    <dbReference type="NCBI Taxonomy" id="1464854"/>
    <lineage>
        <taxon>Eukaryota</taxon>
        <taxon>Metazoa</taxon>
        <taxon>Ecdysozoa</taxon>
        <taxon>Arthropoda</taxon>
        <taxon>Hexapoda</taxon>
        <taxon>Insecta</taxon>
        <taxon>Pterygota</taxon>
        <taxon>Neoptera</taxon>
        <taxon>Paraneoptera</taxon>
        <taxon>Hemiptera</taxon>
        <taxon>Auchenorrhyncha</taxon>
        <taxon>Membracoidea</taxon>
        <taxon>Cicadellidae</taxon>
        <taxon>Cicadellinae</taxon>
        <taxon>Proconiini</taxon>
        <taxon>Cuerna</taxon>
    </lineage>
</organism>
<evidence type="ECO:0000256" key="5">
    <source>
        <dbReference type="ARBA" id="ARBA00022776"/>
    </source>
</evidence>
<feature type="coiled-coil region" evidence="8">
    <location>
        <begin position="517"/>
        <end position="544"/>
    </location>
</feature>
<evidence type="ECO:0000256" key="4">
    <source>
        <dbReference type="ARBA" id="ARBA00022618"/>
    </source>
</evidence>
<evidence type="ECO:0000256" key="2">
    <source>
        <dbReference type="ARBA" id="ARBA00006533"/>
    </source>
</evidence>
<dbReference type="Pfam" id="PF12719">
    <property type="entry name" value="Cnd3"/>
    <property type="match status" value="1"/>
</dbReference>
<feature type="region of interest" description="Disordered" evidence="9">
    <location>
        <begin position="950"/>
        <end position="1139"/>
    </location>
</feature>
<evidence type="ECO:0000256" key="3">
    <source>
        <dbReference type="ARBA" id="ARBA00022454"/>
    </source>
</evidence>
<dbReference type="PANTHER" id="PTHR14418">
    <property type="entry name" value="CONDENSIN COMPLEX SUBUNIT 3-RELATED"/>
    <property type="match status" value="1"/>
</dbReference>
<keyword evidence="3" id="KW-0158">Chromosome</keyword>
<keyword evidence="8" id="KW-0175">Coiled coil</keyword>
<protein>
    <recommendedName>
        <fullName evidence="10">Nuclear condensin complex subunit 3 C-terminal domain-containing protein</fullName>
    </recommendedName>
</protein>
<gene>
    <name evidence="11" type="ORF">g.31177</name>
</gene>
<dbReference type="InterPro" id="IPR025977">
    <property type="entry name" value="Cnd3_C"/>
</dbReference>
<dbReference type="GO" id="GO:0051301">
    <property type="term" value="P:cell division"/>
    <property type="evidence" value="ECO:0007669"/>
    <property type="project" value="UniProtKB-KW"/>
</dbReference>
<name>A0A1B6GC29_9HEMI</name>
<evidence type="ECO:0000259" key="10">
    <source>
        <dbReference type="Pfam" id="PF12719"/>
    </source>
</evidence>
<evidence type="ECO:0000313" key="11">
    <source>
        <dbReference type="EMBL" id="JAS59997.1"/>
    </source>
</evidence>
<dbReference type="InterPro" id="IPR016024">
    <property type="entry name" value="ARM-type_fold"/>
</dbReference>
<dbReference type="GO" id="GO:0000796">
    <property type="term" value="C:condensin complex"/>
    <property type="evidence" value="ECO:0007669"/>
    <property type="project" value="InterPro"/>
</dbReference>
<dbReference type="GO" id="GO:0007076">
    <property type="term" value="P:mitotic chromosome condensation"/>
    <property type="evidence" value="ECO:0007669"/>
    <property type="project" value="InterPro"/>
</dbReference>
<proteinExistence type="inferred from homology"/>
<feature type="compositionally biased region" description="Polar residues" evidence="9">
    <location>
        <begin position="1044"/>
        <end position="1064"/>
    </location>
</feature>
<evidence type="ECO:0000256" key="7">
    <source>
        <dbReference type="ARBA" id="ARBA00023306"/>
    </source>
</evidence>
<feature type="compositionally biased region" description="Acidic residues" evidence="9">
    <location>
        <begin position="955"/>
        <end position="970"/>
    </location>
</feature>
<dbReference type="AlphaFoldDB" id="A0A1B6GC29"/>
<feature type="domain" description="Nuclear condensin complex subunit 3 C-terminal" evidence="10">
    <location>
        <begin position="588"/>
        <end position="870"/>
    </location>
</feature>
<keyword evidence="6" id="KW-0226">DNA condensation</keyword>
<sequence length="1139" mass="129448">MTLGRSTNMSLTLKGTSKHSVKSVFHSVQFSKSNHSTNKKILTDIYEKSDFEDFFEEFKFCLEVCLMHEEKSASVEKTLDFAADFAVSFSFGLKEEESCPLLERTFQFIFDSHDSDIQLVRLRICQLMNRLLDNMGHDATVLEATYNKIAVNMLMRLQDSMSSVRTQAVYALHRLQSPGDPKCDIIQAFIYHMTHDPSHEVRRAIIQKIAVNKITLASILTRMKDIKDVVRKEAYIVISRFLIRQFTIRQRQLILECGLGDRSEISNNFVIEVLVPKWLKYFDNNYYEFLECIHVEKIPETGLKLLKALFARQHEVILESNLKEMWIVNHKIAYERLNVATAVYWRAMAEFVRPTDEDDKFEHIFEQVVPDLTPFCKYIREYYFREEASDELHEEKELLQKGEDSQNISGPGEETEQKNNTTTTHVPDETVLIQLLEMCKVYDLSDEMGRNSLQQLCVDLLQSDRVTLQSVVVLASLLDHIIPDVNTKLNVMAEIITDLREPLQTLDSSVYVPNLLLLEAEEKKKELMEKITELTTEMEIAEELGDCERMEEIKVVNASLKKELTIMNTVSPNEPGRSVNNDPDTLKKCLTIVVEIIKTGKITKMDPTLYSLNENFIIPTLNLKDEEPGQIVTNLTLRVLGSFCVLDAELAKEYFFFFCFKITKNDLSITALKCVFDLLLVYGLSYFNIQDPDEETNENPEEKEKKNLVVLLMSLLECKSDDKKRVAVTGLSKLLFSGRVKSSKLVVKLIILWFDPNYECDPYIRQTLGIFFRMFATSCSHAPQLLLQAFLPTIKKFFALDFTDPLAEIDVETVANLMVDLTRPNINKRAPKDQSIHNQLAIKLCEEVLTEEYEAVNCIVILKILGHLELNYNLTTDIAIISALVARMVKTTSKSDKHLQRLVVKFEMTLQAQLDRNKTVSTVNNTLPAELSLQSGVTSQTSASQILLGDRENIVSEDEEVSDKDEESQDETISRLVGEEDEIIEGTPESSDNESDDNPPAVKSARLSEDSSFKLPAAPPSQTPFKVPTKTPIRIIKTPAKYPSLTSSNSRNSALEETVQTSGKTPKKRTNVSTTEASAKTPAKKSHLQKAKTPAKTPLKSAKTPAKSRVEAVETPVKNITEDHPTSDRVTRSARKRKS</sequence>
<evidence type="ECO:0000256" key="1">
    <source>
        <dbReference type="ARBA" id="ARBA00004286"/>
    </source>
</evidence>
<evidence type="ECO:0000256" key="6">
    <source>
        <dbReference type="ARBA" id="ARBA00023067"/>
    </source>
</evidence>
<keyword evidence="4" id="KW-0132">Cell division</keyword>
<keyword evidence="7" id="KW-0131">Cell cycle</keyword>
<dbReference type="Gene3D" id="1.25.10.10">
    <property type="entry name" value="Leucine-rich Repeat Variant"/>
    <property type="match status" value="1"/>
</dbReference>
<dbReference type="EMBL" id="GECZ01009772">
    <property type="protein sequence ID" value="JAS59997.1"/>
    <property type="molecule type" value="Transcribed_RNA"/>
</dbReference>
<evidence type="ECO:0000256" key="8">
    <source>
        <dbReference type="SAM" id="Coils"/>
    </source>
</evidence>
<feature type="region of interest" description="Disordered" evidence="9">
    <location>
        <begin position="399"/>
        <end position="424"/>
    </location>
</feature>
<dbReference type="PANTHER" id="PTHR14418:SF5">
    <property type="entry name" value="CONDENSIN COMPLEX SUBUNIT 3"/>
    <property type="match status" value="1"/>
</dbReference>
<reference evidence="11" key="1">
    <citation type="submission" date="2015-11" db="EMBL/GenBank/DDBJ databases">
        <title>De novo transcriptome assembly of four potential Pierce s Disease insect vectors from Arizona vineyards.</title>
        <authorList>
            <person name="Tassone E.E."/>
        </authorList>
    </citation>
    <scope>NUCLEOTIDE SEQUENCE</scope>
</reference>
<feature type="compositionally biased region" description="Basic and acidic residues" evidence="9">
    <location>
        <begin position="1120"/>
        <end position="1131"/>
    </location>
</feature>
<keyword evidence="5" id="KW-0498">Mitosis</keyword>
<comment type="subcellular location">
    <subcellularLocation>
        <location evidence="1">Chromosome</location>
    </subcellularLocation>
</comment>
<accession>A0A1B6GC29</accession>
<dbReference type="GO" id="GO:0000793">
    <property type="term" value="C:condensed chromosome"/>
    <property type="evidence" value="ECO:0007669"/>
    <property type="project" value="TreeGrafter"/>
</dbReference>
<dbReference type="InterPro" id="IPR027165">
    <property type="entry name" value="CND3"/>
</dbReference>
<dbReference type="SUPFAM" id="SSF48371">
    <property type="entry name" value="ARM repeat"/>
    <property type="match status" value="1"/>
</dbReference>